<accession>A0AAD3RX25</accession>
<dbReference type="InterPro" id="IPR003772">
    <property type="entry name" value="YceD"/>
</dbReference>
<evidence type="ECO:0000313" key="1">
    <source>
        <dbReference type="EMBL" id="GMG98894.1"/>
    </source>
</evidence>
<sequence>MPLLLSSSSINISRKSCVKCVFSSQDMRIQNSPTFHPNTCSVHPRRRGVFCEGISAKTIPKRKPNHALNPVNRGMAFTEDENEFDFDWGRDDNDDDDGLLSPWEGAVVYKRNPSISHLEYCTTLERLGLDKISSEVSRSRASIMGLRVTKFLKEYVHGTPVLISLDVTRKKGKLRLDGIIRTVITLGCNRCGEPAAQCIFSNFSLLLTEEPVEEQDVVNMGVIYGEDKFKNSVGMGAREEDGEASIDLDDWLYFPCDAKEIDISKHIRDMVHIEITIDAVCSPDCKGVCMKCGTNLNTSRCNCDAGKAEDVGYGPLGNLRKQMQRR</sequence>
<evidence type="ECO:0000313" key="2">
    <source>
        <dbReference type="Proteomes" id="UP001279734"/>
    </source>
</evidence>
<proteinExistence type="predicted"/>
<dbReference type="EMBL" id="BSYO01000001">
    <property type="protein sequence ID" value="GMG98894.1"/>
    <property type="molecule type" value="Genomic_DNA"/>
</dbReference>
<keyword evidence="2" id="KW-1185">Reference proteome</keyword>
<dbReference type="PANTHER" id="PTHR34374">
    <property type="entry name" value="LARGE RIBOSOMAL RNA SUBUNIT ACCUMULATION PROTEIN YCED HOMOLOG 1, CHLOROPLASTIC"/>
    <property type="match status" value="1"/>
</dbReference>
<dbReference type="AlphaFoldDB" id="A0AAD3RX25"/>
<protein>
    <recommendedName>
        <fullName evidence="3">Large ribosomal RNA subunit accumulation protein YCED homolog 1, chloroplastic</fullName>
    </recommendedName>
</protein>
<dbReference type="Pfam" id="PF02620">
    <property type="entry name" value="YceD"/>
    <property type="match status" value="1"/>
</dbReference>
<gene>
    <name evidence="1" type="ORF">Nepgr_000734</name>
</gene>
<dbReference type="Proteomes" id="UP001279734">
    <property type="component" value="Unassembled WGS sequence"/>
</dbReference>
<comment type="caution">
    <text evidence="1">The sequence shown here is derived from an EMBL/GenBank/DDBJ whole genome shotgun (WGS) entry which is preliminary data.</text>
</comment>
<organism evidence="1 2">
    <name type="scientific">Nepenthes gracilis</name>
    <name type="common">Slender pitcher plant</name>
    <dbReference type="NCBI Taxonomy" id="150966"/>
    <lineage>
        <taxon>Eukaryota</taxon>
        <taxon>Viridiplantae</taxon>
        <taxon>Streptophyta</taxon>
        <taxon>Embryophyta</taxon>
        <taxon>Tracheophyta</taxon>
        <taxon>Spermatophyta</taxon>
        <taxon>Magnoliopsida</taxon>
        <taxon>eudicotyledons</taxon>
        <taxon>Gunneridae</taxon>
        <taxon>Pentapetalae</taxon>
        <taxon>Caryophyllales</taxon>
        <taxon>Nepenthaceae</taxon>
        <taxon>Nepenthes</taxon>
    </lineage>
</organism>
<name>A0AAD3RX25_NEPGR</name>
<dbReference type="PANTHER" id="PTHR34374:SF1">
    <property type="entry name" value="LARGE RIBOSOMAL RNA SUBUNIT ACCUMULATION PROTEIN YCED HOMOLOG 1, CHLOROPLASTIC"/>
    <property type="match status" value="1"/>
</dbReference>
<reference evidence="1" key="1">
    <citation type="submission" date="2023-05" db="EMBL/GenBank/DDBJ databases">
        <title>Nepenthes gracilis genome sequencing.</title>
        <authorList>
            <person name="Fukushima K."/>
        </authorList>
    </citation>
    <scope>NUCLEOTIDE SEQUENCE</scope>
    <source>
        <strain evidence="1">SING2019-196</strain>
    </source>
</reference>
<evidence type="ECO:0008006" key="3">
    <source>
        <dbReference type="Google" id="ProtNLM"/>
    </source>
</evidence>